<organism evidence="2 3">
    <name type="scientific">Cutaneotrichosporon oleaginosum</name>
    <dbReference type="NCBI Taxonomy" id="879819"/>
    <lineage>
        <taxon>Eukaryota</taxon>
        <taxon>Fungi</taxon>
        <taxon>Dikarya</taxon>
        <taxon>Basidiomycota</taxon>
        <taxon>Agaricomycotina</taxon>
        <taxon>Tremellomycetes</taxon>
        <taxon>Trichosporonales</taxon>
        <taxon>Trichosporonaceae</taxon>
        <taxon>Cutaneotrichosporon</taxon>
    </lineage>
</organism>
<evidence type="ECO:0000313" key="2">
    <source>
        <dbReference type="EMBL" id="KLT41820.1"/>
    </source>
</evidence>
<dbReference type="GeneID" id="28981467"/>
<proteinExistence type="predicted"/>
<evidence type="ECO:0008006" key="4">
    <source>
        <dbReference type="Google" id="ProtNLM"/>
    </source>
</evidence>
<evidence type="ECO:0000313" key="3">
    <source>
        <dbReference type="Proteomes" id="UP000053611"/>
    </source>
</evidence>
<keyword evidence="1" id="KW-0812">Transmembrane</keyword>
<reference evidence="2 3" key="1">
    <citation type="submission" date="2015-03" db="EMBL/GenBank/DDBJ databases">
        <title>Genomics and transcriptomics of the oil-accumulating basidiomycete yeast T. oleaginosus allow insights into substrate utilization and the diverse evolutionary trajectories of mating systems in fungi.</title>
        <authorList>
            <consortium name="DOE Joint Genome Institute"/>
            <person name="Kourist R."/>
            <person name="Kracht O."/>
            <person name="Bracharz F."/>
            <person name="Lipzen A."/>
            <person name="Nolan M."/>
            <person name="Ohm R."/>
            <person name="Grigoriev I."/>
            <person name="Sun S."/>
            <person name="Heitman J."/>
            <person name="Bruck T."/>
            <person name="Nowrousian M."/>
        </authorList>
    </citation>
    <scope>NUCLEOTIDE SEQUENCE [LARGE SCALE GENOMIC DNA]</scope>
    <source>
        <strain evidence="2 3">IBC0246</strain>
    </source>
</reference>
<dbReference type="STRING" id="879819.A0A0J0XL68"/>
<dbReference type="EMBL" id="KQ087212">
    <property type="protein sequence ID" value="KLT41820.1"/>
    <property type="molecule type" value="Genomic_DNA"/>
</dbReference>
<accession>A0A0J0XL68</accession>
<keyword evidence="1" id="KW-1133">Transmembrane helix</keyword>
<dbReference type="Pfam" id="PF11927">
    <property type="entry name" value="HODM_asu-like"/>
    <property type="match status" value="1"/>
</dbReference>
<feature type="transmembrane region" description="Helical" evidence="1">
    <location>
        <begin position="12"/>
        <end position="35"/>
    </location>
</feature>
<name>A0A0J0XL68_9TREE</name>
<gene>
    <name evidence="2" type="ORF">CC85DRAFT_261293</name>
</gene>
<dbReference type="OrthoDB" id="5043642at2759"/>
<keyword evidence="3" id="KW-1185">Reference proteome</keyword>
<protein>
    <recommendedName>
        <fullName evidence="4">HRQ family protein 2</fullName>
    </recommendedName>
</protein>
<dbReference type="RefSeq" id="XP_018278311.1">
    <property type="nucleotide sequence ID" value="XM_018420864.1"/>
</dbReference>
<sequence length="381" mass="42336">MPNTTVVDEAGPLGLSTATLSAGILGAILFALVLFRARPNVPAVKVAAKEKETESQTEIQSLDGFDWTTVPRNEFRPFKPIYHITMALRNVTQSELITIDEDYSKRVAERRRLYALHGKKVHGVIPDGRGAAAVRELYEYLLRDHLPRRFPTMFKLSPDGKEFTNLTTGKVLPTSVPVTGDAEEDDKAAEHALGGLTETVEEDLFFLQKVGDSHQCIAFSCCFPSGFDPSEKLGKGLSAIHDPVPNYDRIGPSMERFFSKMEAGKPVRRLNWSVQTHNELYNTGSNHIHEDEDIDALQDKVDIDKTNLRVEMQTLSRLPETNALLFSFKTYLTPVTDVKAQGSGPAFADAIEGLAKGNAPGMWRYKAAIRWGPPVCEYLRS</sequence>
<keyword evidence="1" id="KW-0472">Membrane</keyword>
<dbReference type="InterPro" id="IPR021848">
    <property type="entry name" value="HODM_asu-like"/>
</dbReference>
<dbReference type="Proteomes" id="UP000053611">
    <property type="component" value="Unassembled WGS sequence"/>
</dbReference>
<dbReference type="AlphaFoldDB" id="A0A0J0XL68"/>
<evidence type="ECO:0000256" key="1">
    <source>
        <dbReference type="SAM" id="Phobius"/>
    </source>
</evidence>